<dbReference type="InterPro" id="IPR011008">
    <property type="entry name" value="Dimeric_a/b-barrel"/>
</dbReference>
<evidence type="ECO:0000313" key="4">
    <source>
        <dbReference type="Proteomes" id="UP001303760"/>
    </source>
</evidence>
<dbReference type="Proteomes" id="UP001303760">
    <property type="component" value="Unassembled WGS sequence"/>
</dbReference>
<sequence>MVDITRAQPHVLRITIAAVCLLVLFVFFDPIGFASSSIASSVPGTRSVTHLVMFQFKRDADPAAVDVACAKMLSLKDNCLAPNSNYPYIKRIQGGKDNSHEGLQNGLTHAFVVEFANANDRNYYVEQDPAHQAFKKELDPLVEKTVVLDFTNGNF</sequence>
<reference evidence="3" key="1">
    <citation type="journal article" date="2023" name="Mol. Phylogenet. Evol.">
        <title>Genome-scale phylogeny and comparative genomics of the fungal order Sordariales.</title>
        <authorList>
            <person name="Hensen N."/>
            <person name="Bonometti L."/>
            <person name="Westerberg I."/>
            <person name="Brannstrom I.O."/>
            <person name="Guillou S."/>
            <person name="Cros-Aarteil S."/>
            <person name="Calhoun S."/>
            <person name="Haridas S."/>
            <person name="Kuo A."/>
            <person name="Mondo S."/>
            <person name="Pangilinan J."/>
            <person name="Riley R."/>
            <person name="LaButti K."/>
            <person name="Andreopoulos B."/>
            <person name="Lipzen A."/>
            <person name="Chen C."/>
            <person name="Yan M."/>
            <person name="Daum C."/>
            <person name="Ng V."/>
            <person name="Clum A."/>
            <person name="Steindorff A."/>
            <person name="Ohm R.A."/>
            <person name="Martin F."/>
            <person name="Silar P."/>
            <person name="Natvig D.O."/>
            <person name="Lalanne C."/>
            <person name="Gautier V."/>
            <person name="Ament-Velasquez S.L."/>
            <person name="Kruys A."/>
            <person name="Hutchinson M.I."/>
            <person name="Powell A.J."/>
            <person name="Barry K."/>
            <person name="Miller A.N."/>
            <person name="Grigoriev I.V."/>
            <person name="Debuchy R."/>
            <person name="Gladieux P."/>
            <person name="Hiltunen Thoren M."/>
            <person name="Johannesson H."/>
        </authorList>
    </citation>
    <scope>NUCLEOTIDE SEQUENCE</scope>
    <source>
        <strain evidence="3">CBS 532.94</strain>
    </source>
</reference>
<reference evidence="3" key="2">
    <citation type="submission" date="2023-05" db="EMBL/GenBank/DDBJ databases">
        <authorList>
            <consortium name="Lawrence Berkeley National Laboratory"/>
            <person name="Steindorff A."/>
            <person name="Hensen N."/>
            <person name="Bonometti L."/>
            <person name="Westerberg I."/>
            <person name="Brannstrom I.O."/>
            <person name="Guillou S."/>
            <person name="Cros-Aarteil S."/>
            <person name="Calhoun S."/>
            <person name="Haridas S."/>
            <person name="Kuo A."/>
            <person name="Mondo S."/>
            <person name="Pangilinan J."/>
            <person name="Riley R."/>
            <person name="Labutti K."/>
            <person name="Andreopoulos B."/>
            <person name="Lipzen A."/>
            <person name="Chen C."/>
            <person name="Yanf M."/>
            <person name="Daum C."/>
            <person name="Ng V."/>
            <person name="Clum A."/>
            <person name="Ohm R."/>
            <person name="Martin F."/>
            <person name="Silar P."/>
            <person name="Natvig D."/>
            <person name="Lalanne C."/>
            <person name="Gautier V."/>
            <person name="Ament-Velasquez S.L."/>
            <person name="Kruys A."/>
            <person name="Hutchinson M.I."/>
            <person name="Powell A.J."/>
            <person name="Barry K."/>
            <person name="Miller A.N."/>
            <person name="Grigoriev I.V."/>
            <person name="Debuchy R."/>
            <person name="Gladieux P."/>
            <person name="Thoren M.H."/>
            <person name="Johannesson H."/>
        </authorList>
    </citation>
    <scope>NUCLEOTIDE SEQUENCE</scope>
    <source>
        <strain evidence="3">CBS 532.94</strain>
    </source>
</reference>
<name>A0AAN7HGI8_9PEZI</name>
<evidence type="ECO:0000256" key="1">
    <source>
        <dbReference type="ARBA" id="ARBA00011738"/>
    </source>
</evidence>
<dbReference type="PANTHER" id="PTHR33178">
    <property type="match status" value="1"/>
</dbReference>
<dbReference type="InterPro" id="IPR013097">
    <property type="entry name" value="Dabb"/>
</dbReference>
<comment type="caution">
    <text evidence="3">The sequence shown here is derived from an EMBL/GenBank/DDBJ whole genome shotgun (WGS) entry which is preliminary data.</text>
</comment>
<keyword evidence="4" id="KW-1185">Reference proteome</keyword>
<evidence type="ECO:0000313" key="3">
    <source>
        <dbReference type="EMBL" id="KAK4239569.1"/>
    </source>
</evidence>
<dbReference type="SMART" id="SM00886">
    <property type="entry name" value="Dabb"/>
    <property type="match status" value="1"/>
</dbReference>
<dbReference type="EMBL" id="MU860060">
    <property type="protein sequence ID" value="KAK4239569.1"/>
    <property type="molecule type" value="Genomic_DNA"/>
</dbReference>
<dbReference type="Pfam" id="PF07876">
    <property type="entry name" value="Dabb"/>
    <property type="match status" value="1"/>
</dbReference>
<accession>A0AAN7HGI8</accession>
<dbReference type="PANTHER" id="PTHR33178:SF10">
    <property type="entry name" value="STRESS-RESPONSE A_B BARREL DOMAIN-CONTAINING PROTEIN"/>
    <property type="match status" value="1"/>
</dbReference>
<feature type="domain" description="Stress-response A/B barrel" evidence="2">
    <location>
        <begin position="48"/>
        <end position="150"/>
    </location>
</feature>
<evidence type="ECO:0000259" key="2">
    <source>
        <dbReference type="PROSITE" id="PS51502"/>
    </source>
</evidence>
<dbReference type="PROSITE" id="PS51502">
    <property type="entry name" value="S_R_A_B_BARREL"/>
    <property type="match status" value="1"/>
</dbReference>
<dbReference type="Gene3D" id="3.30.70.100">
    <property type="match status" value="1"/>
</dbReference>
<gene>
    <name evidence="3" type="ORF">C8A03DRAFT_32331</name>
</gene>
<organism evidence="3 4">
    <name type="scientific">Achaetomium macrosporum</name>
    <dbReference type="NCBI Taxonomy" id="79813"/>
    <lineage>
        <taxon>Eukaryota</taxon>
        <taxon>Fungi</taxon>
        <taxon>Dikarya</taxon>
        <taxon>Ascomycota</taxon>
        <taxon>Pezizomycotina</taxon>
        <taxon>Sordariomycetes</taxon>
        <taxon>Sordariomycetidae</taxon>
        <taxon>Sordariales</taxon>
        <taxon>Chaetomiaceae</taxon>
        <taxon>Achaetomium</taxon>
    </lineage>
</organism>
<comment type="subunit">
    <text evidence="1">Homodimer.</text>
</comment>
<protein>
    <submittedName>
        <fullName evidence="3">Stress responsive A/B barrel domain-containing protein</fullName>
    </submittedName>
</protein>
<proteinExistence type="predicted"/>
<dbReference type="InterPro" id="IPR044662">
    <property type="entry name" value="HS1/DABB1-like"/>
</dbReference>
<dbReference type="AlphaFoldDB" id="A0AAN7HGI8"/>
<dbReference type="SUPFAM" id="SSF54909">
    <property type="entry name" value="Dimeric alpha+beta barrel"/>
    <property type="match status" value="1"/>
</dbReference>